<evidence type="ECO:0000259" key="2">
    <source>
        <dbReference type="PROSITE" id="PS51898"/>
    </source>
</evidence>
<evidence type="ECO:0000256" key="1">
    <source>
        <dbReference type="ARBA" id="ARBA00023172"/>
    </source>
</evidence>
<dbReference type="InterPro" id="IPR002104">
    <property type="entry name" value="Integrase_catalytic"/>
</dbReference>
<dbReference type="EMBL" id="BAAAVS010000002">
    <property type="protein sequence ID" value="GAA3023932.1"/>
    <property type="molecule type" value="Genomic_DNA"/>
</dbReference>
<dbReference type="RefSeq" id="WP_290706767.1">
    <property type="nucleotide sequence ID" value="NZ_BAAAVS010000002.1"/>
</dbReference>
<keyword evidence="4" id="KW-1185">Reference proteome</keyword>
<evidence type="ECO:0000313" key="4">
    <source>
        <dbReference type="Proteomes" id="UP001501035"/>
    </source>
</evidence>
<dbReference type="InterPro" id="IPR011010">
    <property type="entry name" value="DNA_brk_join_enz"/>
</dbReference>
<name>A0ABN3YF94_9ACTN</name>
<protein>
    <submittedName>
        <fullName evidence="3">Tyrosine-type recombinase/integrase</fullName>
    </submittedName>
</protein>
<organism evidence="3 4">
    <name type="scientific">Gordonia defluvii</name>
    <dbReference type="NCBI Taxonomy" id="283718"/>
    <lineage>
        <taxon>Bacteria</taxon>
        <taxon>Bacillati</taxon>
        <taxon>Actinomycetota</taxon>
        <taxon>Actinomycetes</taxon>
        <taxon>Mycobacteriales</taxon>
        <taxon>Gordoniaceae</taxon>
        <taxon>Gordonia</taxon>
    </lineage>
</organism>
<dbReference type="InterPro" id="IPR050090">
    <property type="entry name" value="Tyrosine_recombinase_XerCD"/>
</dbReference>
<keyword evidence="1" id="KW-0233">DNA recombination</keyword>
<dbReference type="PANTHER" id="PTHR30349">
    <property type="entry name" value="PHAGE INTEGRASE-RELATED"/>
    <property type="match status" value="1"/>
</dbReference>
<accession>A0ABN3YF94</accession>
<dbReference type="Pfam" id="PF00589">
    <property type="entry name" value="Phage_integrase"/>
    <property type="match status" value="1"/>
</dbReference>
<evidence type="ECO:0000313" key="3">
    <source>
        <dbReference type="EMBL" id="GAA3023932.1"/>
    </source>
</evidence>
<sequence>MNRREPHRSPAPAARPALVIPEGPWCASTWQVIEPAGDRRRAAAPADLCSVDACDGERYWLGGPVVGTAVRRGLCYAHYFQWFRAGQPTDFTAWAAVDAKPIGRPRGRTRTLTVDFRTLPATAADEIRFVVATKIRRGDWTPNASLRRFLIVLIDTAATRITGSLTERTADDWVLLCRQSWPHTGCYETLCASYVRRFFRLLEGATDPDPWSADHWRWRDGFEFVLDATQSGSTHTAVDWATVPVPWLRAAVKDLARRQLTTAHLSWGTLTQWVRAIRQLGQYLTLNGEIPDPAAVTRPVFLDYLAWARRPDTPADPRLANTAAYLLETLHDTQIVPDLGSAVFLRRGENTHRKSRRPRPFPPDVIERVDTLIVDNPATDPTLRAMIATTRWAGCRISELVALPIDCVHHSDAGHWIEYWMPKTRSWRRFPIPDSLATVILDQQARVREIYGTDAEHLFPGARSSATAGRTQPWSASGLRHRLANLFTEHGITISTTTGEPISGGDVHRFRHTIATTLLNNGWTQQEVRDFLGHQSDTMTSTYARITDDTLARKAREFWDAASSGADSHPDVERLRARLVAALPNGFCTLPAAQRCEFRPNPCLDCSFHEPGGPTYLGSHIAHRDQLRRLTDAATERGDTEVAELNATMLDKVTKLIDEIGPTEQDQL</sequence>
<gene>
    <name evidence="3" type="ORF">GCM10010528_02380</name>
</gene>
<dbReference type="InterPro" id="IPR013762">
    <property type="entry name" value="Integrase-like_cat_sf"/>
</dbReference>
<dbReference type="PANTHER" id="PTHR30349:SF64">
    <property type="entry name" value="PROPHAGE INTEGRASE INTD-RELATED"/>
    <property type="match status" value="1"/>
</dbReference>
<dbReference type="Proteomes" id="UP001501035">
    <property type="component" value="Unassembled WGS sequence"/>
</dbReference>
<dbReference type="Gene3D" id="1.10.443.10">
    <property type="entry name" value="Intergrase catalytic core"/>
    <property type="match status" value="1"/>
</dbReference>
<proteinExistence type="predicted"/>
<dbReference type="CDD" id="cd00397">
    <property type="entry name" value="DNA_BRE_C"/>
    <property type="match status" value="1"/>
</dbReference>
<feature type="domain" description="Tyr recombinase" evidence="2">
    <location>
        <begin position="356"/>
        <end position="556"/>
    </location>
</feature>
<dbReference type="SUPFAM" id="SSF56349">
    <property type="entry name" value="DNA breaking-rejoining enzymes"/>
    <property type="match status" value="1"/>
</dbReference>
<reference evidence="3 4" key="1">
    <citation type="journal article" date="2019" name="Int. J. Syst. Evol. Microbiol.">
        <title>The Global Catalogue of Microorganisms (GCM) 10K type strain sequencing project: providing services to taxonomists for standard genome sequencing and annotation.</title>
        <authorList>
            <consortium name="The Broad Institute Genomics Platform"/>
            <consortium name="The Broad Institute Genome Sequencing Center for Infectious Disease"/>
            <person name="Wu L."/>
            <person name="Ma J."/>
        </authorList>
    </citation>
    <scope>NUCLEOTIDE SEQUENCE [LARGE SCALE GENOMIC DNA]</scope>
    <source>
        <strain evidence="3 4">JCM 14234</strain>
    </source>
</reference>
<dbReference type="PROSITE" id="PS51898">
    <property type="entry name" value="TYR_RECOMBINASE"/>
    <property type="match status" value="1"/>
</dbReference>
<comment type="caution">
    <text evidence="3">The sequence shown here is derived from an EMBL/GenBank/DDBJ whole genome shotgun (WGS) entry which is preliminary data.</text>
</comment>